<evidence type="ECO:0008006" key="9">
    <source>
        <dbReference type="Google" id="ProtNLM"/>
    </source>
</evidence>
<dbReference type="SMART" id="SM00304">
    <property type="entry name" value="HAMP"/>
    <property type="match status" value="1"/>
</dbReference>
<keyword evidence="8" id="KW-1185">Reference proteome</keyword>
<evidence type="ECO:0000259" key="6">
    <source>
        <dbReference type="PROSITE" id="PS50885"/>
    </source>
</evidence>
<keyword evidence="1 3" id="KW-0807">Transducer</keyword>
<dbReference type="Pfam" id="PF00015">
    <property type="entry name" value="MCPsignal"/>
    <property type="match status" value="1"/>
</dbReference>
<organism evidence="7 8">
    <name type="scientific">Gemmata massiliana</name>
    <dbReference type="NCBI Taxonomy" id="1210884"/>
    <lineage>
        <taxon>Bacteria</taxon>
        <taxon>Pseudomonadati</taxon>
        <taxon>Planctomycetota</taxon>
        <taxon>Planctomycetia</taxon>
        <taxon>Gemmatales</taxon>
        <taxon>Gemmataceae</taxon>
        <taxon>Gemmata</taxon>
    </lineage>
</organism>
<evidence type="ECO:0000256" key="1">
    <source>
        <dbReference type="ARBA" id="ARBA00023224"/>
    </source>
</evidence>
<keyword evidence="4" id="KW-1133">Transmembrane helix</keyword>
<dbReference type="GO" id="GO:0004888">
    <property type="term" value="F:transmembrane signaling receptor activity"/>
    <property type="evidence" value="ECO:0007669"/>
    <property type="project" value="InterPro"/>
</dbReference>
<name>A0A6P2DAJ7_9BACT</name>
<dbReference type="PROSITE" id="PS50885">
    <property type="entry name" value="HAMP"/>
    <property type="match status" value="1"/>
</dbReference>
<dbReference type="KEGG" id="gms:SOIL9_06430"/>
<dbReference type="SUPFAM" id="SSF58104">
    <property type="entry name" value="Methyl-accepting chemotaxis protein (MCP) signaling domain"/>
    <property type="match status" value="1"/>
</dbReference>
<evidence type="ECO:0000256" key="2">
    <source>
        <dbReference type="ARBA" id="ARBA00029447"/>
    </source>
</evidence>
<dbReference type="EMBL" id="LR593886">
    <property type="protein sequence ID" value="VTR97586.1"/>
    <property type="molecule type" value="Genomic_DNA"/>
</dbReference>
<evidence type="ECO:0000313" key="7">
    <source>
        <dbReference type="EMBL" id="VTR97586.1"/>
    </source>
</evidence>
<dbReference type="RefSeq" id="WP_162671271.1">
    <property type="nucleotide sequence ID" value="NZ_LR593886.1"/>
</dbReference>
<keyword evidence="4" id="KW-0472">Membrane</keyword>
<dbReference type="PRINTS" id="PR00260">
    <property type="entry name" value="CHEMTRNSDUCR"/>
</dbReference>
<proteinExistence type="inferred from homology"/>
<sequence length="550" mass="60203">MLRLRDVSLRVKLNALLIGYTATVIAALGLTGYVLDRYRVGGSAYHDVIERKQLLDQMSPPPLVIGRIYLMLHEMDNAGNDEERRSALARYREYEAEYHERQKFWLAKPDLDPTVRKALEVSGHQPALEVFRLANEEFIPKNRDEKTRKDATVILRDKISPSYRDHVKAMREAASAIEGATRTKEAEITSSITTWANTTTVLSIAAVSVFGLLGGVIIRSVVRSTTALNARVHLMATGAGDLTARLAVDGGDELGQLAEGINAVIGKIHGIVMKVRESSLQLLSIATQIAATARNQEQTVNNLSASTTEVAASVRQVSATSKDLAGTMDEVNQTATHTSELARNGRDNATRMATEMKQLVESTASVSTKLGMIREKADSINAVITTISKVADQTNLLSINAAIEAEKAGEYGRGFLVVAREIRRLADQTAVATLDIETMVRQMQDAVSVGVMQMDKFADEVRSGVQQVTKINQMTHEIINEVQSLSGRFSLVNDGMRNQTTGAQQINEAMTQIADATHRSAQSIKEFERTAAHLRSSVEGLNEEIAQFKT</sequence>
<evidence type="ECO:0000256" key="4">
    <source>
        <dbReference type="SAM" id="Phobius"/>
    </source>
</evidence>
<dbReference type="PANTHER" id="PTHR32089">
    <property type="entry name" value="METHYL-ACCEPTING CHEMOTAXIS PROTEIN MCPB"/>
    <property type="match status" value="1"/>
</dbReference>
<comment type="similarity">
    <text evidence="2">Belongs to the methyl-accepting chemotaxis (MCP) protein family.</text>
</comment>
<dbReference type="PROSITE" id="PS50111">
    <property type="entry name" value="CHEMOTAXIS_TRANSDUC_2"/>
    <property type="match status" value="1"/>
</dbReference>
<dbReference type="SMART" id="SM00283">
    <property type="entry name" value="MA"/>
    <property type="match status" value="1"/>
</dbReference>
<dbReference type="GO" id="GO:0016020">
    <property type="term" value="C:membrane"/>
    <property type="evidence" value="ECO:0007669"/>
    <property type="project" value="InterPro"/>
</dbReference>
<dbReference type="GO" id="GO:0006935">
    <property type="term" value="P:chemotaxis"/>
    <property type="evidence" value="ECO:0007669"/>
    <property type="project" value="InterPro"/>
</dbReference>
<evidence type="ECO:0000313" key="8">
    <source>
        <dbReference type="Proteomes" id="UP000464178"/>
    </source>
</evidence>
<dbReference type="Proteomes" id="UP000464178">
    <property type="component" value="Chromosome"/>
</dbReference>
<dbReference type="GO" id="GO:0007165">
    <property type="term" value="P:signal transduction"/>
    <property type="evidence" value="ECO:0007669"/>
    <property type="project" value="UniProtKB-KW"/>
</dbReference>
<dbReference type="InterPro" id="IPR004089">
    <property type="entry name" value="MCPsignal_dom"/>
</dbReference>
<feature type="domain" description="Methyl-accepting transducer" evidence="5">
    <location>
        <begin position="278"/>
        <end position="514"/>
    </location>
</feature>
<dbReference type="Pfam" id="PF00672">
    <property type="entry name" value="HAMP"/>
    <property type="match status" value="1"/>
</dbReference>
<feature type="domain" description="HAMP" evidence="6">
    <location>
        <begin position="219"/>
        <end position="273"/>
    </location>
</feature>
<evidence type="ECO:0000259" key="5">
    <source>
        <dbReference type="PROSITE" id="PS50111"/>
    </source>
</evidence>
<reference evidence="7 8" key="1">
    <citation type="submission" date="2019-05" db="EMBL/GenBank/DDBJ databases">
        <authorList>
            <consortium name="Science for Life Laboratories"/>
        </authorList>
    </citation>
    <scope>NUCLEOTIDE SEQUENCE [LARGE SCALE GENOMIC DNA]</scope>
    <source>
        <strain evidence="7">Soil9</strain>
    </source>
</reference>
<dbReference type="PANTHER" id="PTHR32089:SF120">
    <property type="entry name" value="METHYL-ACCEPTING CHEMOTAXIS PROTEIN TLPQ"/>
    <property type="match status" value="1"/>
</dbReference>
<keyword evidence="4" id="KW-0812">Transmembrane</keyword>
<dbReference type="InterPro" id="IPR004090">
    <property type="entry name" value="Chemotax_Me-accpt_rcpt"/>
</dbReference>
<accession>A0A6P2DAJ7</accession>
<dbReference type="AlphaFoldDB" id="A0A6P2DAJ7"/>
<gene>
    <name evidence="7" type="ORF">SOIL9_06430</name>
</gene>
<evidence type="ECO:0000256" key="3">
    <source>
        <dbReference type="PROSITE-ProRule" id="PRU00284"/>
    </source>
</evidence>
<dbReference type="CDD" id="cd06225">
    <property type="entry name" value="HAMP"/>
    <property type="match status" value="1"/>
</dbReference>
<dbReference type="InterPro" id="IPR003660">
    <property type="entry name" value="HAMP_dom"/>
</dbReference>
<protein>
    <recommendedName>
        <fullName evidence="9">Methyl-accepting chemotaxis protein</fullName>
    </recommendedName>
</protein>
<dbReference type="Gene3D" id="1.10.287.950">
    <property type="entry name" value="Methyl-accepting chemotaxis protein"/>
    <property type="match status" value="1"/>
</dbReference>
<feature type="transmembrane region" description="Helical" evidence="4">
    <location>
        <begin position="15"/>
        <end position="35"/>
    </location>
</feature>